<feature type="domain" description="Microcin J25-processing protein McjB C-terminal" evidence="1">
    <location>
        <begin position="104"/>
        <end position="214"/>
    </location>
</feature>
<dbReference type="Pfam" id="PF13471">
    <property type="entry name" value="Transglut_core3"/>
    <property type="match status" value="1"/>
</dbReference>
<dbReference type="SUPFAM" id="SSF54001">
    <property type="entry name" value="Cysteine proteinases"/>
    <property type="match status" value="1"/>
</dbReference>
<geneLocation type="plasmid" evidence="2">
    <name>unnamed4</name>
</geneLocation>
<dbReference type="InterPro" id="IPR053521">
    <property type="entry name" value="McjB-like"/>
</dbReference>
<protein>
    <submittedName>
        <fullName evidence="2">Lasso peptide biosynthesis B2 protein</fullName>
    </submittedName>
</protein>
<reference evidence="2" key="1">
    <citation type="submission" date="2024-06" db="EMBL/GenBank/DDBJ databases">
        <authorList>
            <person name="Li T."/>
            <person name="Gao R."/>
        </authorList>
    </citation>
    <scope>NUCLEOTIDE SEQUENCE</scope>
    <source>
        <strain evidence="2">ZPR3</strain>
        <plasmid evidence="2">unnamed4</plasmid>
    </source>
</reference>
<evidence type="ECO:0000313" key="2">
    <source>
        <dbReference type="EMBL" id="XBT97922.1"/>
    </source>
</evidence>
<name>A0AAU7S633_9HYPH</name>
<dbReference type="NCBIfam" id="NF033537">
    <property type="entry name" value="lasso_biosyn_B2"/>
    <property type="match status" value="1"/>
</dbReference>
<keyword evidence="2" id="KW-0614">Plasmid</keyword>
<dbReference type="AlphaFoldDB" id="A0AAU7S633"/>
<sequence length="217" mass="24302">MTFSIKKHLRVASCNDDVVILDLKTDQFHILADLTAERLNLAMKGEDIALAQALEDAGIVEPSDEFTPVLLHRTNGFFEQRWMAPLVDATCALKDKLFATAVVARTNWKLKRSSMADILGDLAARPSDIKLPHDGVQRLAVLMRALNSAFAFDRTRNQCLAYSYSLVWMARRQGIPASLVIGVRTKPFFSHAWVEYGNEVINDDEKLREKLSTIAVA</sequence>
<organism evidence="2">
    <name type="scientific">Rhizobium sp. ZPR3</name>
    <dbReference type="NCBI Taxonomy" id="3158967"/>
    <lineage>
        <taxon>Bacteria</taxon>
        <taxon>Pseudomonadati</taxon>
        <taxon>Pseudomonadota</taxon>
        <taxon>Alphaproteobacteria</taxon>
        <taxon>Hyphomicrobiales</taxon>
        <taxon>Rhizobiaceae</taxon>
        <taxon>Rhizobium/Agrobacterium group</taxon>
        <taxon>Rhizobium</taxon>
    </lineage>
</organism>
<dbReference type="RefSeq" id="WP_349963180.1">
    <property type="nucleotide sequence ID" value="NZ_CP157964.1"/>
</dbReference>
<gene>
    <name evidence="2" type="ORF">ABM479_35075</name>
</gene>
<proteinExistence type="predicted"/>
<evidence type="ECO:0000259" key="1">
    <source>
        <dbReference type="Pfam" id="PF13471"/>
    </source>
</evidence>
<dbReference type="EMBL" id="CP157964">
    <property type="protein sequence ID" value="XBT97922.1"/>
    <property type="molecule type" value="Genomic_DNA"/>
</dbReference>
<dbReference type="InterPro" id="IPR038765">
    <property type="entry name" value="Papain-like_cys_pep_sf"/>
</dbReference>
<accession>A0AAU7S633</accession>
<dbReference type="InterPro" id="IPR032708">
    <property type="entry name" value="McjB_C"/>
</dbReference>